<protein>
    <recommendedName>
        <fullName evidence="3">Coenzyme Q-binding protein COQ10 START domain-containing protein</fullName>
    </recommendedName>
</protein>
<evidence type="ECO:0000313" key="2">
    <source>
        <dbReference type="Proteomes" id="UP000231019"/>
    </source>
</evidence>
<dbReference type="InterPro" id="IPR023393">
    <property type="entry name" value="START-like_dom_sf"/>
</dbReference>
<gene>
    <name evidence="1" type="ORF">COW36_12850</name>
</gene>
<name>A0A2M7G433_9BACT</name>
<dbReference type="AlphaFoldDB" id="A0A2M7G433"/>
<accession>A0A2M7G433</accession>
<dbReference type="EMBL" id="PFFQ01000037">
    <property type="protein sequence ID" value="PIW16648.1"/>
    <property type="molecule type" value="Genomic_DNA"/>
</dbReference>
<evidence type="ECO:0000313" key="1">
    <source>
        <dbReference type="EMBL" id="PIW16648.1"/>
    </source>
</evidence>
<organism evidence="1 2">
    <name type="scientific">bacterium (Candidatus Blackallbacteria) CG17_big_fil_post_rev_8_21_14_2_50_48_46</name>
    <dbReference type="NCBI Taxonomy" id="2014261"/>
    <lineage>
        <taxon>Bacteria</taxon>
        <taxon>Candidatus Blackallbacteria</taxon>
    </lineage>
</organism>
<dbReference type="Gene3D" id="3.30.530.20">
    <property type="match status" value="1"/>
</dbReference>
<dbReference type="CDD" id="cd07812">
    <property type="entry name" value="SRPBCC"/>
    <property type="match status" value="1"/>
</dbReference>
<comment type="caution">
    <text evidence="1">The sequence shown here is derived from an EMBL/GenBank/DDBJ whole genome shotgun (WGS) entry which is preliminary data.</text>
</comment>
<dbReference type="SUPFAM" id="SSF55961">
    <property type="entry name" value="Bet v1-like"/>
    <property type="match status" value="1"/>
</dbReference>
<proteinExistence type="predicted"/>
<evidence type="ECO:0008006" key="3">
    <source>
        <dbReference type="Google" id="ProtNLM"/>
    </source>
</evidence>
<dbReference type="Proteomes" id="UP000231019">
    <property type="component" value="Unassembled WGS sequence"/>
</dbReference>
<reference evidence="1 2" key="1">
    <citation type="submission" date="2017-09" db="EMBL/GenBank/DDBJ databases">
        <title>Depth-based differentiation of microbial function through sediment-hosted aquifers and enrichment of novel symbionts in the deep terrestrial subsurface.</title>
        <authorList>
            <person name="Probst A.J."/>
            <person name="Ladd B."/>
            <person name="Jarett J.K."/>
            <person name="Geller-Mcgrath D.E."/>
            <person name="Sieber C.M."/>
            <person name="Emerson J.B."/>
            <person name="Anantharaman K."/>
            <person name="Thomas B.C."/>
            <person name="Malmstrom R."/>
            <person name="Stieglmeier M."/>
            <person name="Klingl A."/>
            <person name="Woyke T."/>
            <person name="Ryan C.M."/>
            <person name="Banfield J.F."/>
        </authorList>
    </citation>
    <scope>NUCLEOTIDE SEQUENCE [LARGE SCALE GENOMIC DNA]</scope>
    <source>
        <strain evidence="1">CG17_big_fil_post_rev_8_21_14_2_50_48_46</strain>
    </source>
</reference>
<sequence>MSEKIAVKGDWLVHADRAAVYAIISDFERMPEHFPRIAHAMKLLKREGQLLTLEAQAASFGKYFPKVKIKLEVELLPDRGYRCQTHNLSFNTRGDEELLLSDAPEGTRIEYTYYVALQYPLFLPLYAWLTRKLALPFWKHSFIDRLEEILNPQPR</sequence>